<evidence type="ECO:0000313" key="1">
    <source>
        <dbReference type="EMBL" id="UGO48680.1"/>
    </source>
</evidence>
<protein>
    <recommendedName>
        <fullName evidence="3">Tail length tape-measure protein</fullName>
    </recommendedName>
</protein>
<gene>
    <name evidence="1" type="ORF">ELISACORREA_19</name>
</gene>
<keyword evidence="2" id="KW-1185">Reference proteome</keyword>
<proteinExistence type="predicted"/>
<evidence type="ECO:0000313" key="2">
    <source>
        <dbReference type="Proteomes" id="UP000827802"/>
    </source>
</evidence>
<dbReference type="EMBL" id="OK499973">
    <property type="protein sequence ID" value="UGO48680.1"/>
    <property type="molecule type" value="Genomic_DNA"/>
</dbReference>
<name>A0AAE8YPX3_9CAUD</name>
<organism evidence="1 2">
    <name type="scientific">Citrobacter phage vB_CfrD_ElisaCorrea</name>
    <dbReference type="NCBI Taxonomy" id="2894791"/>
    <lineage>
        <taxon>Viruses</taxon>
        <taxon>Duplodnaviria</taxon>
        <taxon>Heunggongvirae</taxon>
        <taxon>Uroviricota</taxon>
        <taxon>Caudoviricetes</taxon>
        <taxon>Drexlerviridae</taxon>
        <taxon>Tempevirinae</taxon>
        <taxon>Tlsvirus</taxon>
        <taxon>Tlsvirus ecorrea</taxon>
    </lineage>
</organism>
<sequence>MRGILHASTNDREEIKMEQQFNEQDIQDVRDHVGGFVNALGIMQRQFLRVIDPSESPETLEYVRKVAYSIDNVVLTVLQMENNEEHRKMINQASEIMIQNLIDYHNENEENH</sequence>
<accession>A0AAE8YPX3</accession>
<reference evidence="1 2" key="1">
    <citation type="submission" date="2021-10" db="EMBL/GenBank/DDBJ databases">
        <authorList>
            <person name="Correa E.C."/>
            <person name="Carson S.C."/>
            <person name="Rodriguez A.R."/>
            <person name="Thompson D.W."/>
            <person name="Grose J.H."/>
        </authorList>
    </citation>
    <scope>NUCLEOTIDE SEQUENCE [LARGE SCALE GENOMIC DNA]</scope>
</reference>
<dbReference type="Proteomes" id="UP000827802">
    <property type="component" value="Segment"/>
</dbReference>
<evidence type="ECO:0008006" key="3">
    <source>
        <dbReference type="Google" id="ProtNLM"/>
    </source>
</evidence>